<dbReference type="InterPro" id="IPR006076">
    <property type="entry name" value="FAD-dep_OxRdtase"/>
</dbReference>
<gene>
    <name evidence="3" type="ORF">FC964_03335</name>
</gene>
<protein>
    <submittedName>
        <fullName evidence="3">NAD(P)/FAD-dependent oxidoreductase</fullName>
    </submittedName>
</protein>
<evidence type="ECO:0000259" key="1">
    <source>
        <dbReference type="Pfam" id="PF01266"/>
    </source>
</evidence>
<dbReference type="InterPro" id="IPR041854">
    <property type="entry name" value="BFD-like_2Fe2S-bd_dom_sf"/>
</dbReference>
<dbReference type="CDD" id="cd19946">
    <property type="entry name" value="GlpA-like_Fer2_BFD-like"/>
    <property type="match status" value="1"/>
</dbReference>
<evidence type="ECO:0000313" key="3">
    <source>
        <dbReference type="EMBL" id="NFI20425.1"/>
    </source>
</evidence>
<dbReference type="AlphaFoldDB" id="A0AA44BQ67"/>
<feature type="domain" description="FAD dependent oxidoreductase" evidence="1">
    <location>
        <begin position="3"/>
        <end position="353"/>
    </location>
</feature>
<dbReference type="SUPFAM" id="SSF51905">
    <property type="entry name" value="FAD/NAD(P)-binding domain"/>
    <property type="match status" value="1"/>
</dbReference>
<dbReference type="RefSeq" id="WP_003399579.1">
    <property type="nucleotide sequence ID" value="NZ_CP013247.1"/>
</dbReference>
<comment type="caution">
    <text evidence="3">The sequence shown here is derived from an EMBL/GenBank/DDBJ whole genome shotgun (WGS) entry which is preliminary data.</text>
</comment>
<dbReference type="InterPro" id="IPR007419">
    <property type="entry name" value="BFD-like_2Fe2S-bd_dom"/>
</dbReference>
<sequence>MFDVTIIGSGVTGAAVARELSKYNLKTCVVEKAIDVANGTSKANSGIVHAGEDPIPGTLKAKMNVRGNEMFDKLQEEIDFPFKRNESFVLCFDEKDIEKLEELRQRGLKNGLPDTMEILNREEALKLEPNLSEYVVAALRLPTGGIVSPYEFNIALAESAAMNGVEFKLETEIIDIEKKEDGYILKTNKGDIETKVVVNAAGVFGDKINNMVSEKKYHITARKGEYLLFDKTVGDMVQRTIFQLPTKMGKGVLVTPTADGNLLLGPTSVDVEEKDDLGTTREGLDIVAEKAKLSIKEIPMRQVITSFAGLRAHEENSDFIIGEAEDAKNFINAIGIESPGLTSAPAIGEYIREMIVEKLKPEENKEFNPIRKDIPKFREMTNEERKEMIKENSAYGKIVCRCEVVTEGEIRDAIRRPLGAKTVDGIKRRTRAGMGRCQSGFCSNRIVEILAEELGIKRNEVTKFGGNSKILY</sequence>
<organism evidence="3 4">
    <name type="scientific">Clostridium botulinum</name>
    <dbReference type="NCBI Taxonomy" id="1491"/>
    <lineage>
        <taxon>Bacteria</taxon>
        <taxon>Bacillati</taxon>
        <taxon>Bacillota</taxon>
        <taxon>Clostridia</taxon>
        <taxon>Eubacteriales</taxon>
        <taxon>Clostridiaceae</taxon>
        <taxon>Clostridium</taxon>
    </lineage>
</organism>
<dbReference type="InterPro" id="IPR052745">
    <property type="entry name" value="G3P_Oxidase/Oxidoreductase"/>
</dbReference>
<dbReference type="EMBL" id="SWRJ01000001">
    <property type="protein sequence ID" value="NFI20425.1"/>
    <property type="molecule type" value="Genomic_DNA"/>
</dbReference>
<dbReference type="PANTHER" id="PTHR42720">
    <property type="entry name" value="GLYCEROL-3-PHOSPHATE DEHYDROGENASE"/>
    <property type="match status" value="1"/>
</dbReference>
<proteinExistence type="predicted"/>
<dbReference type="Pfam" id="PF04324">
    <property type="entry name" value="Fer2_BFD"/>
    <property type="match status" value="1"/>
</dbReference>
<accession>A0AA44BQ67</accession>
<dbReference type="Gene3D" id="3.50.50.60">
    <property type="entry name" value="FAD/NAD(P)-binding domain"/>
    <property type="match status" value="1"/>
</dbReference>
<evidence type="ECO:0000259" key="2">
    <source>
        <dbReference type="Pfam" id="PF04324"/>
    </source>
</evidence>
<dbReference type="Gene3D" id="3.30.9.10">
    <property type="entry name" value="D-Amino Acid Oxidase, subunit A, domain 2"/>
    <property type="match status" value="1"/>
</dbReference>
<dbReference type="Proteomes" id="UP000482543">
    <property type="component" value="Unassembled WGS sequence"/>
</dbReference>
<dbReference type="InterPro" id="IPR036188">
    <property type="entry name" value="FAD/NAD-bd_sf"/>
</dbReference>
<dbReference type="PANTHER" id="PTHR42720:SF1">
    <property type="entry name" value="GLYCEROL 3-PHOSPHATE OXIDASE"/>
    <property type="match status" value="1"/>
</dbReference>
<evidence type="ECO:0000313" key="4">
    <source>
        <dbReference type="Proteomes" id="UP000482543"/>
    </source>
</evidence>
<dbReference type="Pfam" id="PF01266">
    <property type="entry name" value="DAO"/>
    <property type="match status" value="1"/>
</dbReference>
<dbReference type="Gene3D" id="1.10.10.1100">
    <property type="entry name" value="BFD-like [2Fe-2S]-binding domain"/>
    <property type="match status" value="1"/>
</dbReference>
<name>A0AA44BQ67_CLOBO</name>
<feature type="domain" description="BFD-like [2Fe-2S]-binding" evidence="2">
    <location>
        <begin position="398"/>
        <end position="452"/>
    </location>
</feature>
<reference evidence="3 4" key="1">
    <citation type="submission" date="2019-04" db="EMBL/GenBank/DDBJ databases">
        <title>Genome sequencing of Clostridium botulinum Groups I-IV and Clostridium butyricum.</title>
        <authorList>
            <person name="Brunt J."/>
            <person name="Van Vliet A.H.M."/>
            <person name="Stringer S.C."/>
            <person name="Carter A.T."/>
            <person name="Peck M.W."/>
        </authorList>
    </citation>
    <scope>NUCLEOTIDE SEQUENCE [LARGE SCALE GENOMIC DNA]</scope>
    <source>
        <strain evidence="3 4">IFR 15/034</strain>
    </source>
</reference>